<dbReference type="InterPro" id="IPR036380">
    <property type="entry name" value="Isochorismatase-like_sf"/>
</dbReference>
<reference evidence="4" key="2">
    <citation type="journal article" date="2010" name="Stand. Genomic Sci.">
        <title>Complete genome sequence of Vulcanisaeta distributa type strain (IC-017T).</title>
        <authorList>
            <person name="Mavromatis K."/>
            <person name="Sikorski J."/>
            <person name="Pabst E."/>
            <person name="Teshima H."/>
            <person name="Lapidus A."/>
            <person name="Lucas S."/>
            <person name="Nolan M."/>
            <person name="Glavina Del Rio T."/>
            <person name="Cheng J."/>
            <person name="Bruce D."/>
            <person name="Goodwin L."/>
            <person name="Pitluck S."/>
            <person name="Liolios K."/>
            <person name="Ivanova N."/>
            <person name="Mikhailova N."/>
            <person name="Pati A."/>
            <person name="Chen A."/>
            <person name="Palaniappan K."/>
            <person name="Land M."/>
            <person name="Hauser L."/>
            <person name="Chang Y."/>
            <person name="Jeffries C."/>
            <person name="Rohde M."/>
            <person name="Spring S."/>
            <person name="Goker M."/>
            <person name="Wirth R."/>
            <person name="Woyke T."/>
            <person name="Bristow J."/>
            <person name="Eisen J."/>
            <person name="Markowitz V."/>
            <person name="Hugenholtz P."/>
            <person name="Klenk H."/>
            <person name="Kyrpides N."/>
        </authorList>
    </citation>
    <scope>NUCLEOTIDE SEQUENCE [LARGE SCALE GENOMIC DNA]</scope>
    <source>
        <strain evidence="4">DSM 14429 / JCM 11212 / NBRC 100878 / IC-017</strain>
    </source>
</reference>
<sequence>MVSPDLLREILKPSNSVLVVWDVHRALFNGIFNKDEFQRALNTAINAARRVNVPIIFTKITPFPSGFEPVTAKIMQWRRGFGPEEMELIVQPQPNDIVINKNTWSLFVGTNVELLLRNSGRYTVVFTGIATDIGVETSARHAYALGFIPVIISDAVSSYDREAHERSLANMRRFFPVITADELARYWS</sequence>
<dbReference type="PANTHER" id="PTHR43540">
    <property type="entry name" value="PEROXYUREIDOACRYLATE/UREIDOACRYLATE AMIDOHYDROLASE-RELATED"/>
    <property type="match status" value="1"/>
</dbReference>
<organism evidence="3 4">
    <name type="scientific">Vulcanisaeta distributa (strain DSM 14429 / JCM 11212 / NBRC 100878 / IC-017)</name>
    <dbReference type="NCBI Taxonomy" id="572478"/>
    <lineage>
        <taxon>Archaea</taxon>
        <taxon>Thermoproteota</taxon>
        <taxon>Thermoprotei</taxon>
        <taxon>Thermoproteales</taxon>
        <taxon>Thermoproteaceae</taxon>
        <taxon>Vulcanisaeta</taxon>
    </lineage>
</organism>
<dbReference type="Gene3D" id="3.40.50.850">
    <property type="entry name" value="Isochorismatase-like"/>
    <property type="match status" value="1"/>
</dbReference>
<gene>
    <name evidence="3" type="ordered locus">Vdis_2437</name>
</gene>
<dbReference type="SUPFAM" id="SSF52499">
    <property type="entry name" value="Isochorismatase-like hydrolases"/>
    <property type="match status" value="1"/>
</dbReference>
<dbReference type="Pfam" id="PF00857">
    <property type="entry name" value="Isochorismatase"/>
    <property type="match status" value="1"/>
</dbReference>
<dbReference type="GO" id="GO:0016787">
    <property type="term" value="F:hydrolase activity"/>
    <property type="evidence" value="ECO:0007669"/>
    <property type="project" value="UniProtKB-KW"/>
</dbReference>
<dbReference type="AlphaFoldDB" id="E1QRI9"/>
<accession>E1QRI9</accession>
<proteinExistence type="predicted"/>
<dbReference type="CDD" id="cd00431">
    <property type="entry name" value="cysteine_hydrolases"/>
    <property type="match status" value="1"/>
</dbReference>
<dbReference type="STRING" id="572478.Vdis_2437"/>
<evidence type="ECO:0000259" key="2">
    <source>
        <dbReference type="Pfam" id="PF00857"/>
    </source>
</evidence>
<evidence type="ECO:0000313" key="4">
    <source>
        <dbReference type="Proteomes" id="UP000006681"/>
    </source>
</evidence>
<reference evidence="3 4" key="1">
    <citation type="journal article" date="2010" name="Stand. Genomic Sci.">
        <title>Complete genome sequence of Vulcanisaeta distributa type strain (IC-017).</title>
        <authorList>
            <person name="Mavromatis K."/>
            <person name="Sikorski J."/>
            <person name="Pabst E."/>
            <person name="Teshima H."/>
            <person name="Lapidus A."/>
            <person name="Lucas S."/>
            <person name="Nolan M."/>
            <person name="Glavina Del Rio T."/>
            <person name="Cheng J.F."/>
            <person name="Bruce D."/>
            <person name="Goodwin L."/>
            <person name="Pitluck S."/>
            <person name="Liolios K."/>
            <person name="Ivanova N."/>
            <person name="Mikhailova N."/>
            <person name="Pati A."/>
            <person name="Chen A."/>
            <person name="Palaniappan K."/>
            <person name="Land M."/>
            <person name="Hauser L."/>
            <person name="Chang Y.J."/>
            <person name="Jeffries C.D."/>
            <person name="Rohde M."/>
            <person name="Spring S."/>
            <person name="Goker M."/>
            <person name="Wirth R."/>
            <person name="Woyke T."/>
            <person name="Bristow J."/>
            <person name="Eisen J.A."/>
            <person name="Markowitz V."/>
            <person name="Hugenholtz P."/>
            <person name="Klenk H.P."/>
            <person name="Kyrpides N.C."/>
        </authorList>
    </citation>
    <scope>NUCLEOTIDE SEQUENCE [LARGE SCALE GENOMIC DNA]</scope>
    <source>
        <strain evidence="4">DSM 14429 / JCM 11212 / NBRC 100878 / IC-017</strain>
    </source>
</reference>
<dbReference type="EMBL" id="CP002100">
    <property type="protein sequence ID" value="ADN51803.1"/>
    <property type="molecule type" value="Genomic_DNA"/>
</dbReference>
<name>E1QRI9_VULDI</name>
<dbReference type="InterPro" id="IPR000868">
    <property type="entry name" value="Isochorismatase-like_dom"/>
</dbReference>
<evidence type="ECO:0000313" key="3">
    <source>
        <dbReference type="EMBL" id="ADN51803.1"/>
    </source>
</evidence>
<dbReference type="OrthoDB" id="9194at2157"/>
<evidence type="ECO:0000256" key="1">
    <source>
        <dbReference type="ARBA" id="ARBA00022801"/>
    </source>
</evidence>
<keyword evidence="1 3" id="KW-0378">Hydrolase</keyword>
<dbReference type="PANTHER" id="PTHR43540:SF6">
    <property type="entry name" value="ISOCHORISMATASE-LIKE DOMAIN-CONTAINING PROTEIN"/>
    <property type="match status" value="1"/>
</dbReference>
<dbReference type="InterPro" id="IPR050272">
    <property type="entry name" value="Isochorismatase-like_hydrls"/>
</dbReference>
<dbReference type="RefSeq" id="WP_013337528.1">
    <property type="nucleotide sequence ID" value="NC_014537.1"/>
</dbReference>
<keyword evidence="4" id="KW-1185">Reference proteome</keyword>
<dbReference type="Proteomes" id="UP000006681">
    <property type="component" value="Chromosome"/>
</dbReference>
<dbReference type="HOGENOM" id="CLU_068979_8_3_2"/>
<protein>
    <submittedName>
        <fullName evidence="3">Isochorismatase hydrolase</fullName>
    </submittedName>
</protein>
<feature type="domain" description="Isochorismatase-like" evidence="2">
    <location>
        <begin position="16"/>
        <end position="182"/>
    </location>
</feature>
<dbReference type="GeneID" id="9753397"/>
<dbReference type="KEGG" id="vdi:Vdis_2437"/>
<dbReference type="eggNOG" id="arCOG01943">
    <property type="taxonomic scope" value="Archaea"/>
</dbReference>